<dbReference type="OMA" id="ESETNCG"/>
<sequence>MLFYVILVLLGAGVSSINATKCTHFDLVVCAFLVDGDKVSKSGLAESGEILDARCRETLPVLKCLNDYAVRCPESDFKHLAVFFQDEYKIQSKICDKNNELRKRYLTHAKCLNAFRDKTQKKCGKLLEFEDAERFTKDQCENYEDNFECSYKEMQRDCGKDALSLLTEVLTPVHKFMKETCKDFQDLHDLSPYKFLFSGGY</sequence>
<dbReference type="Proteomes" id="UP000807504">
    <property type="component" value="Unassembled WGS sequence"/>
</dbReference>
<feature type="signal peptide" evidence="1">
    <location>
        <begin position="1"/>
        <end position="19"/>
    </location>
</feature>
<dbReference type="PANTHER" id="PTHR33964">
    <property type="entry name" value="RE45066P-RELATED"/>
    <property type="match status" value="1"/>
</dbReference>
<dbReference type="EMBL" id="JABXBU010000002">
    <property type="protein sequence ID" value="KAF8794897.1"/>
    <property type="molecule type" value="Genomic_DNA"/>
</dbReference>
<dbReference type="AlphaFoldDB" id="A0A8T0FUW5"/>
<evidence type="ECO:0000256" key="1">
    <source>
        <dbReference type="SAM" id="SignalP"/>
    </source>
</evidence>
<evidence type="ECO:0000313" key="3">
    <source>
        <dbReference type="Proteomes" id="UP000807504"/>
    </source>
</evidence>
<comment type="caution">
    <text evidence="2">The sequence shown here is derived from an EMBL/GenBank/DDBJ whole genome shotgun (WGS) entry which is preliminary data.</text>
</comment>
<reference evidence="2" key="1">
    <citation type="journal article" date="2020" name="bioRxiv">
        <title>Chromosome-level reference genome of the European wasp spider Argiope bruennichi: a resource for studies on range expansion and evolutionary adaptation.</title>
        <authorList>
            <person name="Sheffer M.M."/>
            <person name="Hoppe A."/>
            <person name="Krehenwinkel H."/>
            <person name="Uhl G."/>
            <person name="Kuss A.W."/>
            <person name="Jensen L."/>
            <person name="Jensen C."/>
            <person name="Gillespie R.G."/>
            <person name="Hoff K.J."/>
            <person name="Prost S."/>
        </authorList>
    </citation>
    <scope>NUCLEOTIDE SEQUENCE</scope>
</reference>
<keyword evidence="3" id="KW-1185">Reference proteome</keyword>
<gene>
    <name evidence="2" type="ORF">HNY73_002812</name>
</gene>
<reference evidence="2" key="2">
    <citation type="submission" date="2020-06" db="EMBL/GenBank/DDBJ databases">
        <authorList>
            <person name="Sheffer M."/>
        </authorList>
    </citation>
    <scope>NUCLEOTIDE SEQUENCE</scope>
</reference>
<evidence type="ECO:0008006" key="4">
    <source>
        <dbReference type="Google" id="ProtNLM"/>
    </source>
</evidence>
<feature type="chain" id="PRO_5035867421" description="DUF19 domain-containing protein" evidence="1">
    <location>
        <begin position="20"/>
        <end position="201"/>
    </location>
</feature>
<protein>
    <recommendedName>
        <fullName evidence="4">DUF19 domain-containing protein</fullName>
    </recommendedName>
</protein>
<proteinExistence type="predicted"/>
<keyword evidence="1" id="KW-0732">Signal</keyword>
<evidence type="ECO:0000313" key="2">
    <source>
        <dbReference type="EMBL" id="KAF8794897.1"/>
    </source>
</evidence>
<dbReference type="PANTHER" id="PTHR33964:SF1">
    <property type="entry name" value="RE45066P"/>
    <property type="match status" value="1"/>
</dbReference>
<accession>A0A8T0FUW5</accession>
<organism evidence="2 3">
    <name type="scientific">Argiope bruennichi</name>
    <name type="common">Wasp spider</name>
    <name type="synonym">Aranea bruennichi</name>
    <dbReference type="NCBI Taxonomy" id="94029"/>
    <lineage>
        <taxon>Eukaryota</taxon>
        <taxon>Metazoa</taxon>
        <taxon>Ecdysozoa</taxon>
        <taxon>Arthropoda</taxon>
        <taxon>Chelicerata</taxon>
        <taxon>Arachnida</taxon>
        <taxon>Araneae</taxon>
        <taxon>Araneomorphae</taxon>
        <taxon>Entelegynae</taxon>
        <taxon>Araneoidea</taxon>
        <taxon>Araneidae</taxon>
        <taxon>Argiope</taxon>
    </lineage>
</organism>
<name>A0A8T0FUW5_ARGBR</name>
<dbReference type="OrthoDB" id="6411972at2759"/>